<feature type="transmembrane region" description="Helical" evidence="5">
    <location>
        <begin position="229"/>
        <end position="251"/>
    </location>
</feature>
<dbReference type="AlphaFoldDB" id="A0A382C687"/>
<dbReference type="GO" id="GO:1905039">
    <property type="term" value="P:carboxylic acid transmembrane transport"/>
    <property type="evidence" value="ECO:0007669"/>
    <property type="project" value="UniProtKB-ARBA"/>
</dbReference>
<proteinExistence type="predicted"/>
<feature type="transmembrane region" description="Helical" evidence="5">
    <location>
        <begin position="195"/>
        <end position="217"/>
    </location>
</feature>
<feature type="transmembrane region" description="Helical" evidence="5">
    <location>
        <begin position="90"/>
        <end position="113"/>
    </location>
</feature>
<gene>
    <name evidence="6" type="ORF">METZ01_LOCUS174404</name>
</gene>
<keyword evidence="4 5" id="KW-0472">Membrane</keyword>
<dbReference type="Pfam" id="PF00939">
    <property type="entry name" value="Na_sulph_symp"/>
    <property type="match status" value="1"/>
</dbReference>
<feature type="transmembrane region" description="Helical" evidence="5">
    <location>
        <begin position="20"/>
        <end position="38"/>
    </location>
</feature>
<evidence type="ECO:0008006" key="7">
    <source>
        <dbReference type="Google" id="ProtNLM"/>
    </source>
</evidence>
<evidence type="ECO:0000256" key="4">
    <source>
        <dbReference type="ARBA" id="ARBA00023136"/>
    </source>
</evidence>
<keyword evidence="2 5" id="KW-0812">Transmembrane</keyword>
<evidence type="ECO:0000313" key="6">
    <source>
        <dbReference type="EMBL" id="SVB21550.1"/>
    </source>
</evidence>
<evidence type="ECO:0000256" key="5">
    <source>
        <dbReference type="SAM" id="Phobius"/>
    </source>
</evidence>
<feature type="transmembrane region" description="Helical" evidence="5">
    <location>
        <begin position="426"/>
        <end position="443"/>
    </location>
</feature>
<evidence type="ECO:0000256" key="2">
    <source>
        <dbReference type="ARBA" id="ARBA00022692"/>
    </source>
</evidence>
<dbReference type="PANTHER" id="PTHR10283">
    <property type="entry name" value="SOLUTE CARRIER FAMILY 13 MEMBER"/>
    <property type="match status" value="1"/>
</dbReference>
<feature type="transmembrane region" description="Helical" evidence="5">
    <location>
        <begin position="370"/>
        <end position="387"/>
    </location>
</feature>
<dbReference type="InterPro" id="IPR001898">
    <property type="entry name" value="SLC13A/DASS"/>
</dbReference>
<organism evidence="6">
    <name type="scientific">marine metagenome</name>
    <dbReference type="NCBI Taxonomy" id="408172"/>
    <lineage>
        <taxon>unclassified sequences</taxon>
        <taxon>metagenomes</taxon>
        <taxon>ecological metagenomes</taxon>
    </lineage>
</organism>
<name>A0A382C687_9ZZZZ</name>
<feature type="transmembrane region" description="Helical" evidence="5">
    <location>
        <begin position="332"/>
        <end position="355"/>
    </location>
</feature>
<dbReference type="PANTHER" id="PTHR10283:SF82">
    <property type="entry name" value="SOLUTE CARRIER FAMILY 13 MEMBER 2"/>
    <property type="match status" value="1"/>
</dbReference>
<keyword evidence="3 5" id="KW-1133">Transmembrane helix</keyword>
<comment type="subcellular location">
    <subcellularLocation>
        <location evidence="1">Membrane</location>
        <topology evidence="1">Multi-pass membrane protein</topology>
    </subcellularLocation>
</comment>
<dbReference type="EMBL" id="UINC01032990">
    <property type="protein sequence ID" value="SVB21550.1"/>
    <property type="molecule type" value="Genomic_DNA"/>
</dbReference>
<feature type="transmembrane region" description="Helical" evidence="5">
    <location>
        <begin position="394"/>
        <end position="420"/>
    </location>
</feature>
<dbReference type="GO" id="GO:0008514">
    <property type="term" value="F:organic anion transmembrane transporter activity"/>
    <property type="evidence" value="ECO:0007669"/>
    <property type="project" value="UniProtKB-ARBA"/>
</dbReference>
<sequence>CLIADLIDLVTIRNMSPGALFFRFGLPIIVFLAVLLAPNPDGLTDQGQRALAVMAMAVVLWATETLHIAVTGMVGVMALVLVKAVDDIDVALYGFSQPVTYFLLGILTLGLAVHRSGLAERLAVHLIRFAGGNPKLLYVQMLAAFAGLTVALPSASTRGAIMVHIYEQVMERWGVEKTAPLNRAIMLAMGGLNRLGSTALLAGGITPVVASGLIANFGGIDDFSWTRWFILMAVPFYIVLMFGGLFVYLTYRSGFTLPNRLEAMEVKPGPITRREIKAGLIAVGTALLWFTDFAHGLPPVVPALIALTIILLPGVGLLTWREFESNIGWTNFFVIASSLSLANALIVSGAAAWFADTLVGSVEGLRDHPTLILLAMSGAAAMVRVVMPNISGYLSFIIPVAMSTGAALGLNPVVCGLAVVVVGDSVVYYPASATASVFIYQRAEIRAAEVLRMGIVMTGIAIGVLFLIVLPYWSMVGESLTP</sequence>
<evidence type="ECO:0000256" key="1">
    <source>
        <dbReference type="ARBA" id="ARBA00004141"/>
    </source>
</evidence>
<feature type="transmembrane region" description="Helical" evidence="5">
    <location>
        <begin position="450"/>
        <end position="473"/>
    </location>
</feature>
<evidence type="ECO:0000256" key="3">
    <source>
        <dbReference type="ARBA" id="ARBA00022989"/>
    </source>
</evidence>
<accession>A0A382C687</accession>
<feature type="non-terminal residue" evidence="6">
    <location>
        <position position="1"/>
    </location>
</feature>
<feature type="transmembrane region" description="Helical" evidence="5">
    <location>
        <begin position="300"/>
        <end position="320"/>
    </location>
</feature>
<feature type="transmembrane region" description="Helical" evidence="5">
    <location>
        <begin position="50"/>
        <end position="70"/>
    </location>
</feature>
<reference evidence="6" key="1">
    <citation type="submission" date="2018-05" db="EMBL/GenBank/DDBJ databases">
        <authorList>
            <person name="Lanie J.A."/>
            <person name="Ng W.-L."/>
            <person name="Kazmierczak K.M."/>
            <person name="Andrzejewski T.M."/>
            <person name="Davidsen T.M."/>
            <person name="Wayne K.J."/>
            <person name="Tettelin H."/>
            <person name="Glass J.I."/>
            <person name="Rusch D."/>
            <person name="Podicherti R."/>
            <person name="Tsui H.-C.T."/>
            <person name="Winkler M.E."/>
        </authorList>
    </citation>
    <scope>NUCLEOTIDE SEQUENCE</scope>
</reference>
<protein>
    <recommendedName>
        <fullName evidence="7">Citrate transporter-like domain-containing protein</fullName>
    </recommendedName>
</protein>
<dbReference type="GO" id="GO:0005886">
    <property type="term" value="C:plasma membrane"/>
    <property type="evidence" value="ECO:0007669"/>
    <property type="project" value="TreeGrafter"/>
</dbReference>